<evidence type="ECO:0000259" key="18">
    <source>
        <dbReference type="PROSITE" id="PS51918"/>
    </source>
</evidence>
<dbReference type="GO" id="GO:0046872">
    <property type="term" value="F:metal ion binding"/>
    <property type="evidence" value="ECO:0007669"/>
    <property type="project" value="UniProtKB-KW"/>
</dbReference>
<sequence>MKRSDIMLQSWLVARPSDADAPALLEHHWRELAPLASELRVRGWGSRISYSRKVFVPLTQLCRDVCHYCTFAKVPRHLEKPYLEPEDVLRIARDGAALGCKEVLFTLGDQPERRYARAREALARLGFSTTLDYLEHVAGLVLRETGLLPHLNPGLMDAAQLARLRRVAPSMGIMLESASQRLCERGGPHFGSPDKLPAHRLETLRLAGEARVPMTSGILIGIGETRRERIDALLALRELADRHGHIQEIIVQNFRAKPGTRMHDAPEPSRDELCWTIAVARLIFGPGMSIQAPPNLYGGDLTELIAAGINDWGGVSPLTPDHVNPEAPWPHLDRLAADTARADCDLVERLTVYPRYVQARDEWLAAETQTPVLRLADGAGLARVGHWSPGSAVAASADDLRDVPLVVHSGADSLSPPSGESVNLPGTTRRRSEIGALIARATSGIELDENGIAELFTARGVDFVAVCAAADRQRRQSVGDTVSYAVVRNINYTNVCLYKCGFCAFSKGRAHEDLRGKPYLVDLGEIRRRVTETWQRGGTEVCMQGGIHPSFTGQTYLDICRAAKDAVPEMHVHAFSPLEVTHGAHTLGISVAEFLAELKHAGLGSLPGTAAEILDDTIRRELAPDKLDTQGWLDVIAQAHRAGLPTTSTIMFGHIESYVHWARHLLHLRRLQQDSGGLTEFVPLPFVHMEAPMYLRGRARRGPSLRETLLMHAVARLVLDPLLCNIQVSWVKLGGDWAQRCLQSGANDLGGTLMNESISRAAGAAHGQEFAPAQMQQLAAAIGRPSRQRNTLYGDVSAERIECAHRAAPLSASYNAPIARRTAPVPA</sequence>
<evidence type="ECO:0000256" key="12">
    <source>
        <dbReference type="ARBA" id="ARBA00022723"/>
    </source>
</evidence>
<comment type="pathway">
    <text evidence="3">Cofactor biosynthesis; coenzyme F0 biosynthesis.</text>
</comment>
<evidence type="ECO:0000256" key="1">
    <source>
        <dbReference type="ARBA" id="ARBA00001966"/>
    </source>
</evidence>
<feature type="domain" description="Radical SAM core" evidence="18">
    <location>
        <begin position="482"/>
        <end position="720"/>
    </location>
</feature>
<dbReference type="PANTHER" id="PTHR43076:SF1">
    <property type="entry name" value="LIPOYL SYNTHASE 2"/>
    <property type="match status" value="1"/>
</dbReference>
<organism evidence="19 20">
    <name type="scientific">Solimonas terrae</name>
    <dbReference type="NCBI Taxonomy" id="1396819"/>
    <lineage>
        <taxon>Bacteria</taxon>
        <taxon>Pseudomonadati</taxon>
        <taxon>Pseudomonadota</taxon>
        <taxon>Gammaproteobacteria</taxon>
        <taxon>Nevskiales</taxon>
        <taxon>Nevskiaceae</taxon>
        <taxon>Solimonas</taxon>
    </lineage>
</organism>
<dbReference type="NCBIfam" id="TIGR03551">
    <property type="entry name" value="F420_cofH"/>
    <property type="match status" value="1"/>
</dbReference>
<evidence type="ECO:0000256" key="9">
    <source>
        <dbReference type="ARBA" id="ARBA00022485"/>
    </source>
</evidence>
<evidence type="ECO:0000256" key="14">
    <source>
        <dbReference type="ARBA" id="ARBA00023014"/>
    </source>
</evidence>
<evidence type="ECO:0000256" key="7">
    <source>
        <dbReference type="ARBA" id="ARBA00012289"/>
    </source>
</evidence>
<dbReference type="SFLD" id="SFLDG01389">
    <property type="entry name" value="menaquinone_synthsis_involved"/>
    <property type="match status" value="1"/>
</dbReference>
<comment type="cofactor">
    <cofactor evidence="1">
        <name>[4Fe-4S] cluster</name>
        <dbReference type="ChEBI" id="CHEBI:49883"/>
    </cofactor>
</comment>
<dbReference type="GO" id="GO:0051539">
    <property type="term" value="F:4 iron, 4 sulfur cluster binding"/>
    <property type="evidence" value="ECO:0007669"/>
    <property type="project" value="UniProtKB-KW"/>
</dbReference>
<evidence type="ECO:0000313" key="19">
    <source>
        <dbReference type="EMBL" id="NGY03924.1"/>
    </source>
</evidence>
<dbReference type="AlphaFoldDB" id="A0A6M2BNH1"/>
<dbReference type="RefSeq" id="WP_166252179.1">
    <property type="nucleotide sequence ID" value="NZ_JAAMOW010000002.1"/>
</dbReference>
<name>A0A6M2BNH1_9GAMM</name>
<dbReference type="InterPro" id="IPR019940">
    <property type="entry name" value="CofH_family"/>
</dbReference>
<dbReference type="SUPFAM" id="SSF102114">
    <property type="entry name" value="Radical SAM enzymes"/>
    <property type="match status" value="2"/>
</dbReference>
<keyword evidence="15" id="KW-0456">Lyase</keyword>
<evidence type="ECO:0000256" key="10">
    <source>
        <dbReference type="ARBA" id="ARBA00022679"/>
    </source>
</evidence>
<dbReference type="NCBIfam" id="NF006687">
    <property type="entry name" value="PRK09234.1"/>
    <property type="match status" value="1"/>
</dbReference>
<dbReference type="EC" id="4.3.1.32" evidence="6"/>
<comment type="similarity">
    <text evidence="5">In the N-terminal section; belongs to the radical SAM superfamily. CofG family.</text>
</comment>
<dbReference type="InterPro" id="IPR020050">
    <property type="entry name" value="FO_synthase_su2"/>
</dbReference>
<dbReference type="PROSITE" id="PS51918">
    <property type="entry name" value="RADICAL_SAM"/>
    <property type="match status" value="2"/>
</dbReference>
<dbReference type="Pfam" id="PF04055">
    <property type="entry name" value="Radical_SAM"/>
    <property type="match status" value="2"/>
</dbReference>
<dbReference type="InterPro" id="IPR058240">
    <property type="entry name" value="rSAM_sf"/>
</dbReference>
<keyword evidence="14" id="KW-0411">Iron-sulfur</keyword>
<dbReference type="NCBIfam" id="NF004884">
    <property type="entry name" value="PRK06245.1"/>
    <property type="match status" value="1"/>
</dbReference>
<dbReference type="CDD" id="cd01335">
    <property type="entry name" value="Radical_SAM"/>
    <property type="match status" value="2"/>
</dbReference>
<keyword evidence="9" id="KW-0004">4Fe-4S</keyword>
<dbReference type="InterPro" id="IPR019939">
    <property type="entry name" value="CofG_family"/>
</dbReference>
<dbReference type="SFLD" id="SFLDG01064">
    <property type="entry name" value="F420__menaquinone_cofactor_bio"/>
    <property type="match status" value="3"/>
</dbReference>
<evidence type="ECO:0000256" key="13">
    <source>
        <dbReference type="ARBA" id="ARBA00023004"/>
    </source>
</evidence>
<dbReference type="GO" id="GO:0044689">
    <property type="term" value="F:7,8-didemethyl-8-hydroxy-5-deazariboflavin synthase activity"/>
    <property type="evidence" value="ECO:0007669"/>
    <property type="project" value="UniProtKB-EC"/>
</dbReference>
<dbReference type="Pfam" id="PF19288">
    <property type="entry name" value="CofH_C"/>
    <property type="match status" value="1"/>
</dbReference>
<evidence type="ECO:0000313" key="20">
    <source>
        <dbReference type="Proteomes" id="UP000472676"/>
    </source>
</evidence>
<protein>
    <recommendedName>
        <fullName evidence="8">FO synthase</fullName>
        <ecNumber evidence="7">2.5.1.147</ecNumber>
        <ecNumber evidence="6">4.3.1.32</ecNumber>
    </recommendedName>
</protein>
<dbReference type="SFLD" id="SFLDF00294">
    <property type="entry name" value="7_8-didemethyl-8-hydroxy-5-dea"/>
    <property type="match status" value="1"/>
</dbReference>
<dbReference type="InterPro" id="IPR034405">
    <property type="entry name" value="F420"/>
</dbReference>
<comment type="catalytic activity">
    <reaction evidence="17">
        <text>5-amino-5-(4-hydroxybenzyl)-6-(D-ribitylimino)-5,6-dihydrouracil + S-adenosyl-L-methionine = 7,8-didemethyl-8-hydroxy-5-deazariboflavin + 5'-deoxyadenosine + L-methionine + NH4(+) + H(+)</text>
        <dbReference type="Rhea" id="RHEA:55204"/>
        <dbReference type="ChEBI" id="CHEBI:15378"/>
        <dbReference type="ChEBI" id="CHEBI:17319"/>
        <dbReference type="ChEBI" id="CHEBI:28938"/>
        <dbReference type="ChEBI" id="CHEBI:57844"/>
        <dbReference type="ChEBI" id="CHEBI:59789"/>
        <dbReference type="ChEBI" id="CHEBI:59904"/>
        <dbReference type="ChEBI" id="CHEBI:85936"/>
        <dbReference type="EC" id="4.3.1.32"/>
    </reaction>
</comment>
<evidence type="ECO:0000256" key="2">
    <source>
        <dbReference type="ARBA" id="ARBA00003692"/>
    </source>
</evidence>
<dbReference type="HAMAP" id="MF_01611">
    <property type="entry name" value="FO_synth_sub1"/>
    <property type="match status" value="1"/>
</dbReference>
<evidence type="ECO:0000256" key="5">
    <source>
        <dbReference type="ARBA" id="ARBA00010826"/>
    </source>
</evidence>
<dbReference type="SFLD" id="SFLDG01388">
    <property type="entry name" value="7_8-didemethyl-8-hydroxy-5-dea"/>
    <property type="match status" value="2"/>
</dbReference>
<dbReference type="Proteomes" id="UP000472676">
    <property type="component" value="Unassembled WGS sequence"/>
</dbReference>
<dbReference type="InterPro" id="IPR045567">
    <property type="entry name" value="CofH/MnqC-like_C"/>
</dbReference>
<keyword evidence="12" id="KW-0479">Metal-binding</keyword>
<reference evidence="19 20" key="1">
    <citation type="journal article" date="2014" name="Int. J. Syst. Evol. Microbiol.">
        <title>Solimonas terrae sp. nov., isolated from soil.</title>
        <authorList>
            <person name="Kim S.J."/>
            <person name="Moon J.Y."/>
            <person name="Weon H.Y."/>
            <person name="Ahn J.H."/>
            <person name="Chen W.M."/>
            <person name="Kwon S.W."/>
        </authorList>
    </citation>
    <scope>NUCLEOTIDE SEQUENCE [LARGE SCALE GENOMIC DNA]</scope>
    <source>
        <strain evidence="19 20">KIS83-12</strain>
    </source>
</reference>
<comment type="function">
    <text evidence="2">Catalyzes the radical-mediated synthesis of 7,8-didemethyl-8-hydroxy-5-deazariboflavin (FO) from 5-amino-6-(D-ribitylamino)uracil and L-tyrosine.</text>
</comment>
<comment type="caution">
    <text evidence="19">The sequence shown here is derived from an EMBL/GenBank/DDBJ whole genome shotgun (WGS) entry which is preliminary data.</text>
</comment>
<dbReference type="InterPro" id="IPR006638">
    <property type="entry name" value="Elp3/MiaA/NifB-like_rSAM"/>
</dbReference>
<dbReference type="NCBIfam" id="TIGR00423">
    <property type="entry name" value="CofH family radical SAM protein"/>
    <property type="match status" value="1"/>
</dbReference>
<evidence type="ECO:0000256" key="4">
    <source>
        <dbReference type="ARBA" id="ARBA00010051"/>
    </source>
</evidence>
<dbReference type="InterPro" id="IPR007197">
    <property type="entry name" value="rSAM"/>
</dbReference>
<dbReference type="HAMAP" id="MF_01612">
    <property type="entry name" value="FO_synth_sub2"/>
    <property type="match status" value="1"/>
</dbReference>
<comment type="similarity">
    <text evidence="4">In the C-terminal section; belongs to the radical SAM superfamily. CofH family.</text>
</comment>
<evidence type="ECO:0000256" key="16">
    <source>
        <dbReference type="ARBA" id="ARBA00048468"/>
    </source>
</evidence>
<evidence type="ECO:0000256" key="15">
    <source>
        <dbReference type="ARBA" id="ARBA00023239"/>
    </source>
</evidence>
<dbReference type="Gene3D" id="3.20.20.70">
    <property type="entry name" value="Aldolase class I"/>
    <property type="match status" value="2"/>
</dbReference>
<evidence type="ECO:0000256" key="6">
    <source>
        <dbReference type="ARBA" id="ARBA00012126"/>
    </source>
</evidence>
<evidence type="ECO:0000256" key="3">
    <source>
        <dbReference type="ARBA" id="ARBA00004712"/>
    </source>
</evidence>
<gene>
    <name evidence="19" type="ORF">G7Y85_04050</name>
</gene>
<dbReference type="SFLD" id="SFLDS00029">
    <property type="entry name" value="Radical_SAM"/>
    <property type="match status" value="3"/>
</dbReference>
<proteinExistence type="inferred from homology"/>
<accession>A0A6M2BNH1</accession>
<comment type="catalytic activity">
    <reaction evidence="16">
        <text>5-amino-6-(D-ribitylamino)uracil + L-tyrosine + S-adenosyl-L-methionine = 5-amino-5-(4-hydroxybenzyl)-6-(D-ribitylimino)-5,6-dihydrouracil + 2-iminoacetate + 5'-deoxyadenosine + L-methionine + H(+)</text>
        <dbReference type="Rhea" id="RHEA:55200"/>
        <dbReference type="ChEBI" id="CHEBI:15378"/>
        <dbReference type="ChEBI" id="CHEBI:15934"/>
        <dbReference type="ChEBI" id="CHEBI:17319"/>
        <dbReference type="ChEBI" id="CHEBI:57844"/>
        <dbReference type="ChEBI" id="CHEBI:58315"/>
        <dbReference type="ChEBI" id="CHEBI:59789"/>
        <dbReference type="ChEBI" id="CHEBI:77846"/>
        <dbReference type="ChEBI" id="CHEBI:85936"/>
        <dbReference type="EC" id="2.5.1.147"/>
    </reaction>
</comment>
<keyword evidence="10" id="KW-0808">Transferase</keyword>
<evidence type="ECO:0000256" key="11">
    <source>
        <dbReference type="ARBA" id="ARBA00022691"/>
    </source>
</evidence>
<dbReference type="PANTHER" id="PTHR43076">
    <property type="entry name" value="FO SYNTHASE (COFH)"/>
    <property type="match status" value="1"/>
</dbReference>
<dbReference type="SFLD" id="SFLDF00343">
    <property type="entry name" value="aminofutalosine_synthase_(mqnE"/>
    <property type="match status" value="1"/>
</dbReference>
<evidence type="ECO:0000256" key="8">
    <source>
        <dbReference type="ARBA" id="ARBA00022220"/>
    </source>
</evidence>
<keyword evidence="11" id="KW-0949">S-adenosyl-L-methionine</keyword>
<dbReference type="EC" id="2.5.1.147" evidence="7"/>
<dbReference type="NCBIfam" id="TIGR03550">
    <property type="entry name" value="F420_cofG"/>
    <property type="match status" value="1"/>
</dbReference>
<keyword evidence="20" id="KW-1185">Reference proteome</keyword>
<dbReference type="EMBL" id="JAAMOW010000002">
    <property type="protein sequence ID" value="NGY03924.1"/>
    <property type="molecule type" value="Genomic_DNA"/>
</dbReference>
<keyword evidence="13" id="KW-0408">Iron</keyword>
<dbReference type="InterPro" id="IPR013785">
    <property type="entry name" value="Aldolase_TIM"/>
</dbReference>
<dbReference type="GO" id="GO:0141093">
    <property type="term" value="F:5-amino-6-(D-ribitylamino)uracil--L-tyrosine 4-hydroxyphenyl transferase activity"/>
    <property type="evidence" value="ECO:0007669"/>
    <property type="project" value="UniProtKB-EC"/>
</dbReference>
<feature type="domain" description="Radical SAM core" evidence="18">
    <location>
        <begin position="48"/>
        <end position="295"/>
    </location>
</feature>
<dbReference type="UniPathway" id="UPA00072"/>
<evidence type="ECO:0000256" key="17">
    <source>
        <dbReference type="ARBA" id="ARBA00048974"/>
    </source>
</evidence>
<dbReference type="SMART" id="SM00729">
    <property type="entry name" value="Elp3"/>
    <property type="match status" value="2"/>
</dbReference>